<protein>
    <submittedName>
        <fullName evidence="1">Minor tail protein</fullName>
    </submittedName>
</protein>
<reference evidence="2" key="1">
    <citation type="submission" date="2018-07" db="EMBL/GenBank/DDBJ databases">
        <authorList>
            <person name="Quirk P.G."/>
            <person name="Krulwich T.A."/>
        </authorList>
    </citation>
    <scope>NUCLEOTIDE SEQUENCE [LARGE SCALE GENOMIC DNA]</scope>
</reference>
<dbReference type="Proteomes" id="UP000258832">
    <property type="component" value="Segment"/>
</dbReference>
<proteinExistence type="predicted"/>
<evidence type="ECO:0000313" key="1">
    <source>
        <dbReference type="EMBL" id="AXH67827.1"/>
    </source>
</evidence>
<name>A0A345MBF6_9CAUD</name>
<evidence type="ECO:0000313" key="2">
    <source>
        <dbReference type="Proteomes" id="UP000258832"/>
    </source>
</evidence>
<gene>
    <name evidence="1" type="primary">21</name>
    <name evidence="1" type="ORF">SEA_BROMDEN_21</name>
</gene>
<dbReference type="EMBL" id="MH576973">
    <property type="protein sequence ID" value="AXH67827.1"/>
    <property type="molecule type" value="Genomic_DNA"/>
</dbReference>
<accession>A0A345MBF6</accession>
<dbReference type="GeneID" id="63209834"/>
<dbReference type="KEGG" id="vg:63209834"/>
<keyword evidence="2" id="KW-1185">Reference proteome</keyword>
<dbReference type="Gene3D" id="2.60.120.260">
    <property type="entry name" value="Galactose-binding domain-like"/>
    <property type="match status" value="1"/>
</dbReference>
<sequence length="846" mass="88557">MTMPNGSGGLDPGAWLAHWVNQADLSALAHRTEAEVRAYFENLVQSDTGWGDASNTFFNVILGGFENLSQFVTLIVQAITGAPGGLTELQAFLTERWGDLADAFQAIADLIDAIAGEVGSSLADAVAKLATFLTELSPLDASKLFGLIGTNHLPLLSVAHIANINPELLVNAGFDSDVSVVDNPYWDWDGAVGRSTPLGSVKVVADGTIKDLLSGPDGVPVVEGQKLNVSAWFKYAGLVADAGSGSVRLSGTAYSADGEVVAYPDFGGIADGTSGSADWAQITGQYVVPAGVAQFRLRLSVRDNATGGTVWFDDCSVKKAGLLPQVLVDGLTQALGALGEFIQQVIDAILEALTGIPVVGGLIADVISELSDLLLTSQDAAAQASDALGNLADLADDLLNNTGAVVGNIGQTVVDTVGNTVNDFLDLLWGGLKKTPGTGKTVDDVKAAAESVATGVDAAQNSTIYLTSLLTLPRYTQRWLSSGPQDDASYPVVMINGTITPALGELVLIPVTAETTRTYKSVKFGMAGSTMTSLYVGVYAYVSGDLTLVADLGNVKSQLLGTKLQAFNMATELSVSRGQTLYIGVLQVGGTAVGMHSAPPGSGGMVEPAQEIPNWVCSKYGSGLTVLPGTFAATAATEQNAPAWGALGAEAGEPPPIIPAFYSDNFNRSDGTLTSPWTWVSGEAPVNNTLAIVGGRCTLATYGSSANAFHTYDLPFSTTNQRVAVDYQEGYSTATMYLRRKAGVKTMYVDFYRNLFGGKVFVTIGRNVGGTKWPMADNSFSISLPFRIEFSAVGNVYRAAIGSNVVEYTDTGGVFTYDETYNTTGLYMSASSGQSYFDNWEAADVV</sequence>
<organism evidence="1 2">
    <name type="scientific">Mycobacterium phage Bromden</name>
    <dbReference type="NCBI Taxonomy" id="2283252"/>
    <lineage>
        <taxon>Viruses</taxon>
        <taxon>Duplodnaviria</taxon>
        <taxon>Heunggongvirae</taxon>
        <taxon>Uroviricota</taxon>
        <taxon>Caudoviricetes</taxon>
        <taxon>Vilmaviridae</taxon>
        <taxon>Lclasvirinae</taxon>
        <taxon>Bromdenvirus</taxon>
        <taxon>Bromdenvirus bromden</taxon>
    </lineage>
</organism>
<dbReference type="RefSeq" id="YP_010013251.1">
    <property type="nucleotide sequence ID" value="NC_053510.1"/>
</dbReference>